<feature type="transmembrane region" description="Helical" evidence="1">
    <location>
        <begin position="76"/>
        <end position="99"/>
    </location>
</feature>
<evidence type="ECO:0000313" key="3">
    <source>
        <dbReference type="EMBL" id="PWK58855.1"/>
    </source>
</evidence>
<feature type="transmembrane region" description="Helical" evidence="1">
    <location>
        <begin position="12"/>
        <end position="31"/>
    </location>
</feature>
<evidence type="ECO:0000256" key="1">
    <source>
        <dbReference type="SAM" id="Phobius"/>
    </source>
</evidence>
<feature type="transmembrane region" description="Helical" evidence="1">
    <location>
        <begin position="43"/>
        <end position="64"/>
    </location>
</feature>
<dbReference type="InterPro" id="IPR037185">
    <property type="entry name" value="EmrE-like"/>
</dbReference>
<feature type="transmembrane region" description="Helical" evidence="1">
    <location>
        <begin position="133"/>
        <end position="150"/>
    </location>
</feature>
<keyword evidence="1" id="KW-1133">Transmembrane helix</keyword>
<feature type="transmembrane region" description="Helical" evidence="1">
    <location>
        <begin position="288"/>
        <end position="306"/>
    </location>
</feature>
<comment type="caution">
    <text evidence="3">The sequence shown here is derived from an EMBL/GenBank/DDBJ whole genome shotgun (WGS) entry which is preliminary data.</text>
</comment>
<dbReference type="AlphaFoldDB" id="A0A316GF58"/>
<dbReference type="InterPro" id="IPR000620">
    <property type="entry name" value="EamA_dom"/>
</dbReference>
<dbReference type="Pfam" id="PF00892">
    <property type="entry name" value="EamA"/>
    <property type="match status" value="1"/>
</dbReference>
<dbReference type="SUPFAM" id="SSF103481">
    <property type="entry name" value="Multidrug resistance efflux transporter EmrE"/>
    <property type="match status" value="2"/>
</dbReference>
<feature type="domain" description="EamA" evidence="2">
    <location>
        <begin position="17"/>
        <end position="147"/>
    </location>
</feature>
<proteinExistence type="predicted"/>
<feature type="transmembrane region" description="Helical" evidence="1">
    <location>
        <begin position="156"/>
        <end position="174"/>
    </location>
</feature>
<accession>A0A316GF58</accession>
<dbReference type="Proteomes" id="UP000245390">
    <property type="component" value="Unassembled WGS sequence"/>
</dbReference>
<evidence type="ECO:0000313" key="4">
    <source>
        <dbReference type="Proteomes" id="UP000245390"/>
    </source>
</evidence>
<feature type="transmembrane region" description="Helical" evidence="1">
    <location>
        <begin position="105"/>
        <end position="124"/>
    </location>
</feature>
<dbReference type="GO" id="GO:0016020">
    <property type="term" value="C:membrane"/>
    <property type="evidence" value="ECO:0007669"/>
    <property type="project" value="InterPro"/>
</dbReference>
<reference evidence="3 4" key="1">
    <citation type="submission" date="2018-05" db="EMBL/GenBank/DDBJ databases">
        <title>Genomic Encyclopedia of Type Strains, Phase IV (KMG-IV): sequencing the most valuable type-strain genomes for metagenomic binning, comparative biology and taxonomic classification.</title>
        <authorList>
            <person name="Goeker M."/>
        </authorList>
    </citation>
    <scope>NUCLEOTIDE SEQUENCE [LARGE SCALE GENOMIC DNA]</scope>
    <source>
        <strain evidence="3 4">DSM 103371</strain>
    </source>
</reference>
<keyword evidence="1" id="KW-0472">Membrane</keyword>
<keyword evidence="1" id="KW-0812">Transmembrane</keyword>
<feature type="transmembrane region" description="Helical" evidence="1">
    <location>
        <begin position="261"/>
        <end position="282"/>
    </location>
</feature>
<evidence type="ECO:0000259" key="2">
    <source>
        <dbReference type="Pfam" id="PF00892"/>
    </source>
</evidence>
<gene>
    <name evidence="3" type="ORF">C8D95_101672</name>
</gene>
<dbReference type="Gene3D" id="1.10.3730.20">
    <property type="match status" value="1"/>
</dbReference>
<sequence length="323" mass="34877">MRGMRIDAAPTPAPFVGALWAMLAVACFSTTDVLVKFLSDGYALYEVMFIRTLFGILFLLGVILPLTRASLRISRVWLHLARGLCVFVANLFFFLGLAAMPLSEATAIFFVSPLLISAFSVWFLHETVGPRRWIAIAVGLVGVVVVLRPGTEAFQAAALLPLFAATGYALLHTITRAIGATENATAMALTIQLTFLVISGAAGMLLGHGGYDVFDHPSAHFLLRAWTWPATSDVWLLALLGVSSAMGGFSISEAFRRAEAAFVAPFEYIALPMAVFFDLTVFGVLPDTVAFAGIALILVSGLVLIWREAVARRREVLDAPNRL</sequence>
<protein>
    <submittedName>
        <fullName evidence="3">Putative membrane protein</fullName>
    </submittedName>
</protein>
<organism evidence="3 4">
    <name type="scientific">Silicimonas algicola</name>
    <dbReference type="NCBI Taxonomy" id="1826607"/>
    <lineage>
        <taxon>Bacteria</taxon>
        <taxon>Pseudomonadati</taxon>
        <taxon>Pseudomonadota</taxon>
        <taxon>Alphaproteobacteria</taxon>
        <taxon>Rhodobacterales</taxon>
        <taxon>Paracoccaceae</taxon>
    </lineage>
</organism>
<dbReference type="PANTHER" id="PTHR22911">
    <property type="entry name" value="ACYL-MALONYL CONDENSING ENZYME-RELATED"/>
    <property type="match status" value="1"/>
</dbReference>
<feature type="transmembrane region" description="Helical" evidence="1">
    <location>
        <begin position="226"/>
        <end position="249"/>
    </location>
</feature>
<dbReference type="EMBL" id="QGGV01000001">
    <property type="protein sequence ID" value="PWK58855.1"/>
    <property type="molecule type" value="Genomic_DNA"/>
</dbReference>
<dbReference type="PROSITE" id="PS51257">
    <property type="entry name" value="PROKAR_LIPOPROTEIN"/>
    <property type="match status" value="1"/>
</dbReference>
<dbReference type="PANTHER" id="PTHR22911:SF103">
    <property type="entry name" value="BLR2811 PROTEIN"/>
    <property type="match status" value="1"/>
</dbReference>
<keyword evidence="4" id="KW-1185">Reference proteome</keyword>
<name>A0A316GF58_9RHOB</name>
<feature type="transmembrane region" description="Helical" evidence="1">
    <location>
        <begin position="186"/>
        <end position="206"/>
    </location>
</feature>